<keyword evidence="9" id="KW-0408">Iron</keyword>
<dbReference type="InterPro" id="IPR005122">
    <property type="entry name" value="Uracil-DNA_glycosylase-like"/>
</dbReference>
<dbReference type="SUPFAM" id="SSF52141">
    <property type="entry name" value="Uracil-DNA glycosylase-like"/>
    <property type="match status" value="1"/>
</dbReference>
<dbReference type="SMART" id="SM00987">
    <property type="entry name" value="UreE_C"/>
    <property type="match status" value="1"/>
</dbReference>
<dbReference type="Proteomes" id="UP000034050">
    <property type="component" value="Unassembled WGS sequence"/>
</dbReference>
<evidence type="ECO:0000256" key="5">
    <source>
        <dbReference type="ARBA" id="ARBA00022485"/>
    </source>
</evidence>
<dbReference type="InterPro" id="IPR036895">
    <property type="entry name" value="Uracil-DNA_glycosylase-like_sf"/>
</dbReference>
<dbReference type="Gene3D" id="3.40.470.10">
    <property type="entry name" value="Uracil-DNA glycosylase-like domain"/>
    <property type="match status" value="1"/>
</dbReference>
<feature type="domain" description="Uracil-DNA glycosylase-like" evidence="12">
    <location>
        <begin position="39"/>
        <end position="184"/>
    </location>
</feature>
<keyword evidence="10" id="KW-0411">Iron-sulfur</keyword>
<dbReference type="GO" id="GO:0046872">
    <property type="term" value="F:metal ion binding"/>
    <property type="evidence" value="ECO:0007669"/>
    <property type="project" value="UniProtKB-KW"/>
</dbReference>
<dbReference type="PANTHER" id="PTHR33693:SF1">
    <property type="entry name" value="TYPE-4 URACIL-DNA GLYCOSYLASE"/>
    <property type="match status" value="1"/>
</dbReference>
<dbReference type="PANTHER" id="PTHR33693">
    <property type="entry name" value="TYPE-5 URACIL-DNA GLYCOSYLASE"/>
    <property type="match status" value="1"/>
</dbReference>
<comment type="catalytic activity">
    <reaction evidence="1">
        <text>Hydrolyzes single-stranded DNA or mismatched double-stranded DNA and polynucleotides, releasing free uracil.</text>
        <dbReference type="EC" id="3.2.2.27"/>
    </reaction>
</comment>
<evidence type="ECO:0000313" key="13">
    <source>
        <dbReference type="EMBL" id="KKS87349.1"/>
    </source>
</evidence>
<evidence type="ECO:0000256" key="3">
    <source>
        <dbReference type="ARBA" id="ARBA00012030"/>
    </source>
</evidence>
<protein>
    <recommendedName>
        <fullName evidence="4">Type-4 uracil-DNA glycosylase</fullName>
        <ecNumber evidence="3">3.2.2.27</ecNumber>
    </recommendedName>
</protein>
<dbReference type="EMBL" id="LCFD01000002">
    <property type="protein sequence ID" value="KKS87349.1"/>
    <property type="molecule type" value="Genomic_DNA"/>
</dbReference>
<dbReference type="Pfam" id="PF03167">
    <property type="entry name" value="UDG"/>
    <property type="match status" value="1"/>
</dbReference>
<keyword evidence="5" id="KW-0004">4Fe-4S</keyword>
<name>A0A0G1CP70_9BACT</name>
<dbReference type="InterPro" id="IPR005273">
    <property type="entry name" value="Ura-DNA_glyco_family4"/>
</dbReference>
<dbReference type="GO" id="GO:0051539">
    <property type="term" value="F:4 iron, 4 sulfur cluster binding"/>
    <property type="evidence" value="ECO:0007669"/>
    <property type="project" value="UniProtKB-KW"/>
</dbReference>
<evidence type="ECO:0000256" key="11">
    <source>
        <dbReference type="ARBA" id="ARBA00023204"/>
    </source>
</evidence>
<dbReference type="GO" id="GO:0006281">
    <property type="term" value="P:DNA repair"/>
    <property type="evidence" value="ECO:0007669"/>
    <property type="project" value="UniProtKB-KW"/>
</dbReference>
<sequence>MGRGIFRLEMDKSKQLQKIAREIESCKICHERTSGKSVPGEGDPDARVIFIGEAPGREEAKTGRPFIGRSGQLLRRLIREAGFSEADVFITSPVKYLPDRGTPDQVQIAHGRKHLHQQLAVINPKIIVLLGRVACLGVLELSVPILKDHGKILAKDGRKYLVTLHPAAVIRFPKYLPLIQADFRKFKSMLV</sequence>
<dbReference type="EC" id="3.2.2.27" evidence="3"/>
<evidence type="ECO:0000256" key="1">
    <source>
        <dbReference type="ARBA" id="ARBA00001400"/>
    </source>
</evidence>
<accession>A0A0G1CP70</accession>
<gene>
    <name evidence="13" type="ORF">UV61_C0002G0070</name>
</gene>
<evidence type="ECO:0000259" key="12">
    <source>
        <dbReference type="SMART" id="SM00986"/>
    </source>
</evidence>
<evidence type="ECO:0000256" key="2">
    <source>
        <dbReference type="ARBA" id="ARBA00006521"/>
    </source>
</evidence>
<dbReference type="NCBIfam" id="TIGR00758">
    <property type="entry name" value="UDG_fam4"/>
    <property type="match status" value="1"/>
</dbReference>
<dbReference type="AlphaFoldDB" id="A0A0G1CP70"/>
<reference evidence="13 14" key="1">
    <citation type="journal article" date="2015" name="Nature">
        <title>rRNA introns, odd ribosomes, and small enigmatic genomes across a large radiation of phyla.</title>
        <authorList>
            <person name="Brown C.T."/>
            <person name="Hug L.A."/>
            <person name="Thomas B.C."/>
            <person name="Sharon I."/>
            <person name="Castelle C.J."/>
            <person name="Singh A."/>
            <person name="Wilkins M.J."/>
            <person name="Williams K.H."/>
            <person name="Banfield J.F."/>
        </authorList>
    </citation>
    <scope>NUCLEOTIDE SEQUENCE [LARGE SCALE GENOMIC DNA]</scope>
</reference>
<keyword evidence="6" id="KW-0479">Metal-binding</keyword>
<evidence type="ECO:0000256" key="10">
    <source>
        <dbReference type="ARBA" id="ARBA00023014"/>
    </source>
</evidence>
<evidence type="ECO:0000313" key="14">
    <source>
        <dbReference type="Proteomes" id="UP000034050"/>
    </source>
</evidence>
<dbReference type="STRING" id="1618446.UV61_C0002G0070"/>
<dbReference type="GO" id="GO:0004844">
    <property type="term" value="F:uracil DNA N-glycosylase activity"/>
    <property type="evidence" value="ECO:0007669"/>
    <property type="project" value="UniProtKB-EC"/>
</dbReference>
<organism evidence="13 14">
    <name type="scientific">Candidatus Gottesmanbacteria bacterium GW2011_GWB1_43_11</name>
    <dbReference type="NCBI Taxonomy" id="1618446"/>
    <lineage>
        <taxon>Bacteria</taxon>
        <taxon>Candidatus Gottesmaniibacteriota</taxon>
    </lineage>
</organism>
<proteinExistence type="inferred from homology"/>
<evidence type="ECO:0000256" key="9">
    <source>
        <dbReference type="ARBA" id="ARBA00023004"/>
    </source>
</evidence>
<evidence type="ECO:0000256" key="4">
    <source>
        <dbReference type="ARBA" id="ARBA00019403"/>
    </source>
</evidence>
<dbReference type="CDD" id="cd10030">
    <property type="entry name" value="UDG-F4_TTUDGA_SPO1dp_like"/>
    <property type="match status" value="1"/>
</dbReference>
<evidence type="ECO:0000256" key="7">
    <source>
        <dbReference type="ARBA" id="ARBA00022763"/>
    </source>
</evidence>
<keyword evidence="8" id="KW-0378">Hydrolase</keyword>
<comment type="similarity">
    <text evidence="2">Belongs to the uracil-DNA glycosylase (UDG) superfamily. Type 4 (UDGa) family.</text>
</comment>
<keyword evidence="11" id="KW-0234">DNA repair</keyword>
<comment type="caution">
    <text evidence="13">The sequence shown here is derived from an EMBL/GenBank/DDBJ whole genome shotgun (WGS) entry which is preliminary data.</text>
</comment>
<evidence type="ECO:0000256" key="6">
    <source>
        <dbReference type="ARBA" id="ARBA00022723"/>
    </source>
</evidence>
<dbReference type="SMART" id="SM00986">
    <property type="entry name" value="UDG"/>
    <property type="match status" value="1"/>
</dbReference>
<keyword evidence="7" id="KW-0227">DNA damage</keyword>
<dbReference type="InterPro" id="IPR051536">
    <property type="entry name" value="UDG_Type-4/5"/>
</dbReference>
<evidence type="ECO:0000256" key="8">
    <source>
        <dbReference type="ARBA" id="ARBA00022801"/>
    </source>
</evidence>